<accession>A0ABZ2GE82</accession>
<dbReference type="EMBL" id="CP125967">
    <property type="protein sequence ID" value="WWO39550.1"/>
    <property type="molecule type" value="Genomic_DNA"/>
</dbReference>
<keyword evidence="1" id="KW-0732">Signal</keyword>
<name>A0ABZ2GE82_9GAMM</name>
<feature type="signal peptide" evidence="1">
    <location>
        <begin position="1"/>
        <end position="18"/>
    </location>
</feature>
<organism evidence="2 3">
    <name type="scientific">Pectobacterium cacticida</name>
    <dbReference type="NCBI Taxonomy" id="69221"/>
    <lineage>
        <taxon>Bacteria</taxon>
        <taxon>Pseudomonadati</taxon>
        <taxon>Pseudomonadota</taxon>
        <taxon>Gammaproteobacteria</taxon>
        <taxon>Enterobacterales</taxon>
        <taxon>Pectobacteriaceae</taxon>
        <taxon>Pectobacterium</taxon>
    </lineage>
</organism>
<reference evidence="2 3" key="1">
    <citation type="journal article" date="2024" name="Front. Plant Sci.">
        <title>Comprehensive phenomic and genomic studies of the species, Pectobacterium cacticida and proposal for reclassification as Alcorniella cacticida comb. nov.</title>
        <authorList>
            <person name="Jonca J."/>
            <person name="Pirhonen M."/>
            <person name="Waleron M.M."/>
            <person name="Gawor J."/>
            <person name="Mrozik A."/>
            <person name="Smoktunowicz M."/>
            <person name="Waleron K."/>
            <person name="Waleron M."/>
        </authorList>
    </citation>
    <scope>NUCLEOTIDE SEQUENCE [LARGE SCALE GENOMIC DNA]</scope>
    <source>
        <strain evidence="2 3">DPMP6</strain>
    </source>
</reference>
<evidence type="ECO:0000313" key="2">
    <source>
        <dbReference type="EMBL" id="WWO39550.1"/>
    </source>
</evidence>
<gene>
    <name evidence="2" type="ORF">QNA12_05995</name>
</gene>
<keyword evidence="3" id="KW-1185">Reference proteome</keyword>
<dbReference type="RefSeq" id="WP_264496464.1">
    <property type="nucleotide sequence ID" value="NZ_CP109947.1"/>
</dbReference>
<evidence type="ECO:0000256" key="1">
    <source>
        <dbReference type="SAM" id="SignalP"/>
    </source>
</evidence>
<evidence type="ECO:0000313" key="3">
    <source>
        <dbReference type="Proteomes" id="UP001379444"/>
    </source>
</evidence>
<sequence>MRKSLFILLMCIGFTASANDMSQLETVNKALTGDYQTQRNLAFSYSNGWGAKGDVDFFPKSPIHACAWRKIILLTNTDKIDDNDYSNESIDCKNVHPTENKDVWSLVFGILQKMNK</sequence>
<proteinExistence type="predicted"/>
<protein>
    <submittedName>
        <fullName evidence="2">Uncharacterized protein</fullName>
    </submittedName>
</protein>
<feature type="chain" id="PRO_5047550476" evidence="1">
    <location>
        <begin position="19"/>
        <end position="116"/>
    </location>
</feature>
<dbReference type="Proteomes" id="UP001379444">
    <property type="component" value="Chromosome"/>
</dbReference>